<dbReference type="GO" id="GO:0042941">
    <property type="term" value="P:D-alanine transmembrane transport"/>
    <property type="evidence" value="ECO:0007669"/>
    <property type="project" value="TreeGrafter"/>
</dbReference>
<dbReference type="InterPro" id="IPR032823">
    <property type="entry name" value="BCA_ABC_TP_C"/>
</dbReference>
<keyword evidence="3 5" id="KW-0067">ATP-binding</keyword>
<dbReference type="InterPro" id="IPR027417">
    <property type="entry name" value="P-loop_NTPase"/>
</dbReference>
<evidence type="ECO:0000256" key="3">
    <source>
        <dbReference type="ARBA" id="ARBA00022840"/>
    </source>
</evidence>
<dbReference type="GO" id="GO:0005304">
    <property type="term" value="F:L-valine transmembrane transporter activity"/>
    <property type="evidence" value="ECO:0007669"/>
    <property type="project" value="TreeGrafter"/>
</dbReference>
<dbReference type="PANTHER" id="PTHR45772:SF7">
    <property type="entry name" value="AMINO ACID ABC TRANSPORTER ATP-BINDING PROTEIN"/>
    <property type="match status" value="1"/>
</dbReference>
<dbReference type="InterPro" id="IPR003439">
    <property type="entry name" value="ABC_transporter-like_ATP-bd"/>
</dbReference>
<evidence type="ECO:0000313" key="5">
    <source>
        <dbReference type="EMBL" id="SDB25515.1"/>
    </source>
</evidence>
<dbReference type="SMART" id="SM00382">
    <property type="entry name" value="AAA"/>
    <property type="match status" value="1"/>
</dbReference>
<dbReference type="GO" id="GO:0005886">
    <property type="term" value="C:plasma membrane"/>
    <property type="evidence" value="ECO:0007669"/>
    <property type="project" value="TreeGrafter"/>
</dbReference>
<dbReference type="FunFam" id="3.40.50.300:FF:000421">
    <property type="entry name" value="Branched-chain amino acid ABC transporter ATP-binding protein"/>
    <property type="match status" value="1"/>
</dbReference>
<dbReference type="Pfam" id="PF12399">
    <property type="entry name" value="BCA_ABC_TP_C"/>
    <property type="match status" value="1"/>
</dbReference>
<evidence type="ECO:0000259" key="4">
    <source>
        <dbReference type="PROSITE" id="PS50893"/>
    </source>
</evidence>
<dbReference type="PROSITE" id="PS50893">
    <property type="entry name" value="ABC_TRANSPORTER_2"/>
    <property type="match status" value="1"/>
</dbReference>
<dbReference type="SUPFAM" id="SSF52540">
    <property type="entry name" value="P-loop containing nucleoside triphosphate hydrolases"/>
    <property type="match status" value="1"/>
</dbReference>
<dbReference type="Proteomes" id="UP000198771">
    <property type="component" value="Unassembled WGS sequence"/>
</dbReference>
<dbReference type="InterPro" id="IPR051120">
    <property type="entry name" value="ABC_AA/LPS_Transport"/>
</dbReference>
<dbReference type="GO" id="GO:0005524">
    <property type="term" value="F:ATP binding"/>
    <property type="evidence" value="ECO:0007669"/>
    <property type="project" value="UniProtKB-KW"/>
</dbReference>
<dbReference type="Pfam" id="PF00005">
    <property type="entry name" value="ABC_tran"/>
    <property type="match status" value="1"/>
</dbReference>
<dbReference type="PROSITE" id="PS00211">
    <property type="entry name" value="ABC_TRANSPORTER_1"/>
    <property type="match status" value="1"/>
</dbReference>
<keyword evidence="2" id="KW-0547">Nucleotide-binding</keyword>
<dbReference type="GO" id="GO:0015188">
    <property type="term" value="F:L-isoleucine transmembrane transporter activity"/>
    <property type="evidence" value="ECO:0007669"/>
    <property type="project" value="TreeGrafter"/>
</dbReference>
<accession>A0A1G6BY01</accession>
<sequence>MTPLLKIDSITKRFGGIMALADVSFNVIEGEILGLIGPNGAGKTTMFNCIAGVYKPTSGDIVFTKGDTSRRINGFKPEKMTEMGISRTFQNIRLFNALTVLDNVRIARHCRTKSNFFRSVLRTRFQKDEERAIVEDSMYWLDFVGLGHHALADANSLSYGDQRRLEIARSLATEPKLLLLDEPAAGMNPKETRMLVDLIYAILDKGVSVMLIEHDMKLVMSICKRLVVLDHGTLIAEGGPKDIRENPQVIEAYLGRGAAHA</sequence>
<protein>
    <submittedName>
        <fullName evidence="5">Branched-chain amino acid transport system ATP-binding protein</fullName>
    </submittedName>
</protein>
<dbReference type="PANTHER" id="PTHR45772">
    <property type="entry name" value="CONSERVED COMPONENT OF ABC TRANSPORTER FOR NATURAL AMINO ACIDS-RELATED"/>
    <property type="match status" value="1"/>
</dbReference>
<gene>
    <name evidence="5" type="ORF">SAMN05660653_01204</name>
</gene>
<dbReference type="GO" id="GO:1903805">
    <property type="term" value="P:L-valine import across plasma membrane"/>
    <property type="evidence" value="ECO:0007669"/>
    <property type="project" value="TreeGrafter"/>
</dbReference>
<evidence type="ECO:0000313" key="6">
    <source>
        <dbReference type="Proteomes" id="UP000198771"/>
    </source>
</evidence>
<dbReference type="CDD" id="cd03219">
    <property type="entry name" value="ABC_Mj1267_LivG_branched"/>
    <property type="match status" value="1"/>
</dbReference>
<keyword evidence="1" id="KW-0813">Transport</keyword>
<dbReference type="InterPro" id="IPR003593">
    <property type="entry name" value="AAA+_ATPase"/>
</dbReference>
<dbReference type="InterPro" id="IPR017871">
    <property type="entry name" value="ABC_transporter-like_CS"/>
</dbReference>
<evidence type="ECO:0000256" key="2">
    <source>
        <dbReference type="ARBA" id="ARBA00022741"/>
    </source>
</evidence>
<dbReference type="GO" id="GO:0015808">
    <property type="term" value="P:L-alanine transport"/>
    <property type="evidence" value="ECO:0007669"/>
    <property type="project" value="TreeGrafter"/>
</dbReference>
<dbReference type="Gene3D" id="3.40.50.300">
    <property type="entry name" value="P-loop containing nucleotide triphosphate hydrolases"/>
    <property type="match status" value="1"/>
</dbReference>
<dbReference type="GO" id="GO:1903806">
    <property type="term" value="P:L-isoleucine import across plasma membrane"/>
    <property type="evidence" value="ECO:0007669"/>
    <property type="project" value="TreeGrafter"/>
</dbReference>
<keyword evidence="6" id="KW-1185">Reference proteome</keyword>
<name>A0A1G6BY01_9BACT</name>
<reference evidence="5 6" key="1">
    <citation type="submission" date="2016-10" db="EMBL/GenBank/DDBJ databases">
        <authorList>
            <person name="de Groot N.N."/>
        </authorList>
    </citation>
    <scope>NUCLEOTIDE SEQUENCE [LARGE SCALE GENOMIC DNA]</scope>
    <source>
        <strain evidence="5 6">ASO4-2</strain>
    </source>
</reference>
<feature type="domain" description="ABC transporter" evidence="4">
    <location>
        <begin position="5"/>
        <end position="256"/>
    </location>
</feature>
<evidence type="ECO:0000256" key="1">
    <source>
        <dbReference type="ARBA" id="ARBA00022448"/>
    </source>
</evidence>
<dbReference type="AlphaFoldDB" id="A0A1G6BY01"/>
<dbReference type="EMBL" id="FMXO01000006">
    <property type="protein sequence ID" value="SDB25515.1"/>
    <property type="molecule type" value="Genomic_DNA"/>
</dbReference>
<dbReference type="GO" id="GO:0016887">
    <property type="term" value="F:ATP hydrolysis activity"/>
    <property type="evidence" value="ECO:0007669"/>
    <property type="project" value="InterPro"/>
</dbReference>
<dbReference type="GO" id="GO:0015192">
    <property type="term" value="F:L-phenylalanine transmembrane transporter activity"/>
    <property type="evidence" value="ECO:0007669"/>
    <property type="project" value="TreeGrafter"/>
</dbReference>
<dbReference type="STRING" id="617002.SAMN05660653_01204"/>
<organism evidence="5 6">
    <name type="scientific">Desulfonatronum thiosulfatophilum</name>
    <dbReference type="NCBI Taxonomy" id="617002"/>
    <lineage>
        <taxon>Bacteria</taxon>
        <taxon>Pseudomonadati</taxon>
        <taxon>Thermodesulfobacteriota</taxon>
        <taxon>Desulfovibrionia</taxon>
        <taxon>Desulfovibrionales</taxon>
        <taxon>Desulfonatronaceae</taxon>
        <taxon>Desulfonatronum</taxon>
    </lineage>
</organism>
<dbReference type="OrthoDB" id="9809450at2"/>
<proteinExistence type="predicted"/>